<feature type="compositionally biased region" description="Low complexity" evidence="1">
    <location>
        <begin position="156"/>
        <end position="170"/>
    </location>
</feature>
<reference evidence="3" key="1">
    <citation type="submission" date="2020-01" db="EMBL/GenBank/DDBJ databases">
        <authorList>
            <consortium name="DOE Joint Genome Institute"/>
            <person name="Haridas S."/>
            <person name="Albert R."/>
            <person name="Binder M."/>
            <person name="Bloem J."/>
            <person name="Labutti K."/>
            <person name="Salamov A."/>
            <person name="Andreopoulos B."/>
            <person name="Baker S.E."/>
            <person name="Barry K."/>
            <person name="Bills G."/>
            <person name="Bluhm B.H."/>
            <person name="Cannon C."/>
            <person name="Castanera R."/>
            <person name="Culley D.E."/>
            <person name="Daum C."/>
            <person name="Ezra D."/>
            <person name="Gonzalez J.B."/>
            <person name="Henrissat B."/>
            <person name="Kuo A."/>
            <person name="Liang C."/>
            <person name="Lipzen A."/>
            <person name="Lutzoni F."/>
            <person name="Magnuson J."/>
            <person name="Mondo S."/>
            <person name="Nolan M."/>
            <person name="Ohm R."/>
            <person name="Pangilinan J."/>
            <person name="Park H.-J."/>
            <person name="Ramirez L."/>
            <person name="Alfaro M."/>
            <person name="Sun H."/>
            <person name="Tritt A."/>
            <person name="Yoshinaga Y."/>
            <person name="Zwiers L.-H."/>
            <person name="Turgeon B.G."/>
            <person name="Goodwin S.B."/>
            <person name="Spatafora J.W."/>
            <person name="Crous P.W."/>
            <person name="Grigoriev I.V."/>
        </authorList>
    </citation>
    <scope>NUCLEOTIDE SEQUENCE</scope>
    <source>
        <strain evidence="3">CBS 342.82</strain>
    </source>
</reference>
<feature type="compositionally biased region" description="Basic and acidic residues" evidence="1">
    <location>
        <begin position="180"/>
        <end position="192"/>
    </location>
</feature>
<dbReference type="InterPro" id="IPR012677">
    <property type="entry name" value="Nucleotide-bd_a/b_plait_sf"/>
</dbReference>
<feature type="compositionally biased region" description="Polar residues" evidence="1">
    <location>
        <begin position="135"/>
        <end position="155"/>
    </location>
</feature>
<accession>A0A6J3MGT6</accession>
<dbReference type="Proteomes" id="UP000504637">
    <property type="component" value="Unplaced"/>
</dbReference>
<evidence type="ECO:0000313" key="3">
    <source>
        <dbReference type="RefSeq" id="XP_033464207.1"/>
    </source>
</evidence>
<dbReference type="AlphaFoldDB" id="A0A6J3MGT6"/>
<dbReference type="RefSeq" id="XP_033464207.1">
    <property type="nucleotide sequence ID" value="XM_033602763.1"/>
</dbReference>
<protein>
    <submittedName>
        <fullName evidence="3">Uncharacterized protein</fullName>
    </submittedName>
</protein>
<name>A0A6J3MGT6_9PEZI</name>
<dbReference type="GO" id="GO:0003676">
    <property type="term" value="F:nucleic acid binding"/>
    <property type="evidence" value="ECO:0007669"/>
    <property type="project" value="InterPro"/>
</dbReference>
<feature type="region of interest" description="Disordered" evidence="1">
    <location>
        <begin position="1"/>
        <end position="37"/>
    </location>
</feature>
<feature type="region of interest" description="Disordered" evidence="1">
    <location>
        <begin position="131"/>
        <end position="192"/>
    </location>
</feature>
<dbReference type="Gene3D" id="3.30.70.330">
    <property type="match status" value="1"/>
</dbReference>
<dbReference type="GeneID" id="54360563"/>
<keyword evidence="2" id="KW-1185">Reference proteome</keyword>
<evidence type="ECO:0000256" key="1">
    <source>
        <dbReference type="SAM" id="MobiDB-lite"/>
    </source>
</evidence>
<organism evidence="3">
    <name type="scientific">Dissoconium aciculare CBS 342.82</name>
    <dbReference type="NCBI Taxonomy" id="1314786"/>
    <lineage>
        <taxon>Eukaryota</taxon>
        <taxon>Fungi</taxon>
        <taxon>Dikarya</taxon>
        <taxon>Ascomycota</taxon>
        <taxon>Pezizomycotina</taxon>
        <taxon>Dothideomycetes</taxon>
        <taxon>Dothideomycetidae</taxon>
        <taxon>Mycosphaerellales</taxon>
        <taxon>Dissoconiaceae</taxon>
        <taxon>Dissoconium</taxon>
    </lineage>
</organism>
<sequence>MDQNMDGSRPPYKKAELNPHAAGFCPPASRRTDTNSISRHSYDLYTRPSSTTSNFSFASQISQARSDEGHDFSQSLAKFRLGDPFRENRNTAQHIDSFIDGGHRFHQIPGHNPNFSLFNQSTRDGRHYLSHHVTSHSSPRRTSNSTTQSGSGCANSTPTSDSSLYQSSSTNWKGRLGSSTRDRHDSTQEQWVKNDEHARAIARHIMAGHTAPPDDRGLCGGLVEGAQESSSAASTLAVHIKGSKMFGESSVDKSLIKAARSLGSRPQRPQPETRAAPIWFNKVMQQNYVPNLSEALASIPFLEPCHADSNSNTSVLRITNIPYAITRQEVIAFVGQQAQINRMPVGSPYFAVHIIMERESGKTMDCFIELSTPKEATWIANTMWTRARSGRPPKIDNRTVDPKVSSQEELMHALFPRARHVAWNSNIPIIDFAPRQYYPSIPAAGFQRFLHSEEIVGMLKVAEQDNGHGFAGKAPCRVYETMISTIHKYPFHAVEYVTIGERRALFDLAQQMLQHLIDAVQNITRSTQNSRSKHQVAGPPPTEGLLEELIVAVLSCPGFSEKQKAAVAQQISAAGYERMTKGGPGLHLGGTHPLSSSWPFLVLTPAPEVDYNLIRYYASLLRDATLTREDLAYVQRLPPALAFQHKPFGNFLVDYGPRAESMSLAEAGYQELSQVQHVLKTILYTN</sequence>
<proteinExistence type="predicted"/>
<dbReference type="OrthoDB" id="336240at2759"/>
<dbReference type="InterPro" id="IPR035979">
    <property type="entry name" value="RBD_domain_sf"/>
</dbReference>
<reference evidence="3" key="3">
    <citation type="submission" date="2025-08" db="UniProtKB">
        <authorList>
            <consortium name="RefSeq"/>
        </authorList>
    </citation>
    <scope>IDENTIFICATION</scope>
    <source>
        <strain evidence="3">CBS 342.82</strain>
    </source>
</reference>
<evidence type="ECO:0000313" key="2">
    <source>
        <dbReference type="Proteomes" id="UP000504637"/>
    </source>
</evidence>
<gene>
    <name evidence="3" type="ORF">K489DRAFT_366361</name>
</gene>
<dbReference type="SUPFAM" id="SSF54928">
    <property type="entry name" value="RNA-binding domain, RBD"/>
    <property type="match status" value="1"/>
</dbReference>
<reference evidence="3" key="2">
    <citation type="submission" date="2020-04" db="EMBL/GenBank/DDBJ databases">
        <authorList>
            <consortium name="NCBI Genome Project"/>
        </authorList>
    </citation>
    <scope>NUCLEOTIDE SEQUENCE</scope>
    <source>
        <strain evidence="3">CBS 342.82</strain>
    </source>
</reference>